<dbReference type="Proteomes" id="UP000485058">
    <property type="component" value="Unassembled WGS sequence"/>
</dbReference>
<reference evidence="2 3" key="1">
    <citation type="submission" date="2020-02" db="EMBL/GenBank/DDBJ databases">
        <title>Draft genome sequence of Haematococcus lacustris strain NIES-144.</title>
        <authorList>
            <person name="Morimoto D."/>
            <person name="Nakagawa S."/>
            <person name="Yoshida T."/>
            <person name="Sawayama S."/>
        </authorList>
    </citation>
    <scope>NUCLEOTIDE SEQUENCE [LARGE SCALE GENOMIC DNA]</scope>
    <source>
        <strain evidence="2 3">NIES-144</strain>
    </source>
</reference>
<feature type="region of interest" description="Disordered" evidence="1">
    <location>
        <begin position="49"/>
        <end position="90"/>
    </location>
</feature>
<comment type="caution">
    <text evidence="2">The sequence shown here is derived from an EMBL/GenBank/DDBJ whole genome shotgun (WGS) entry which is preliminary data.</text>
</comment>
<accession>A0A699YBV4</accession>
<evidence type="ECO:0000313" key="2">
    <source>
        <dbReference type="EMBL" id="GFH06795.1"/>
    </source>
</evidence>
<organism evidence="2 3">
    <name type="scientific">Haematococcus lacustris</name>
    <name type="common">Green alga</name>
    <name type="synonym">Haematococcus pluvialis</name>
    <dbReference type="NCBI Taxonomy" id="44745"/>
    <lineage>
        <taxon>Eukaryota</taxon>
        <taxon>Viridiplantae</taxon>
        <taxon>Chlorophyta</taxon>
        <taxon>core chlorophytes</taxon>
        <taxon>Chlorophyceae</taxon>
        <taxon>CS clade</taxon>
        <taxon>Chlamydomonadales</taxon>
        <taxon>Haematococcaceae</taxon>
        <taxon>Haematococcus</taxon>
    </lineage>
</organism>
<proteinExistence type="predicted"/>
<sequence>MRHAQEEDMQMTDDLAALLPYTLAGMAASAAYPEHPAYEQAMMVEPNSPRVDAMSPLSMDLTNNSMDLSGMQGQQAQSMQEQPGQRTGRSALPYTSAAADFTRNITSGIPALSTLVEEDEEASGHGLHEDDNWHEANPRGAADQSDWSPAGRLPESALQQVQPGSIGGGPLQTEAAVGSPDGRRLLAGNALEDLVVSPATPFMSLTTGGASLGGHGPGAMDDTDELKNKWGFTPGADDTLDASHGRLVMGDTTYNHVYGSSTTGDITKSMQANQNTGASTTLCAWHLRGNHTLLGMCTC</sequence>
<feature type="compositionally biased region" description="Basic and acidic residues" evidence="1">
    <location>
        <begin position="122"/>
        <end position="137"/>
    </location>
</feature>
<gene>
    <name evidence="2" type="ORF">HaLaN_01493</name>
</gene>
<protein>
    <submittedName>
        <fullName evidence="2">Uncharacterized protein</fullName>
    </submittedName>
</protein>
<evidence type="ECO:0000256" key="1">
    <source>
        <dbReference type="SAM" id="MobiDB-lite"/>
    </source>
</evidence>
<evidence type="ECO:0000313" key="3">
    <source>
        <dbReference type="Proteomes" id="UP000485058"/>
    </source>
</evidence>
<feature type="compositionally biased region" description="Low complexity" evidence="1">
    <location>
        <begin position="69"/>
        <end position="85"/>
    </location>
</feature>
<dbReference type="EMBL" id="BLLF01000057">
    <property type="protein sequence ID" value="GFH06795.1"/>
    <property type="molecule type" value="Genomic_DNA"/>
</dbReference>
<name>A0A699YBV4_HAELA</name>
<dbReference type="AlphaFoldDB" id="A0A699YBV4"/>
<feature type="region of interest" description="Disordered" evidence="1">
    <location>
        <begin position="117"/>
        <end position="151"/>
    </location>
</feature>
<keyword evidence="3" id="KW-1185">Reference proteome</keyword>